<comment type="caution">
    <text evidence="3">The sequence shown here is derived from an EMBL/GenBank/DDBJ whole genome shotgun (WGS) entry which is preliminary data.</text>
</comment>
<evidence type="ECO:0000259" key="2">
    <source>
        <dbReference type="Pfam" id="PF13474"/>
    </source>
</evidence>
<dbReference type="AlphaFoldDB" id="A0A4Y9ERU9"/>
<keyword evidence="4" id="KW-1185">Reference proteome</keyword>
<protein>
    <submittedName>
        <fullName evidence="3">DUF4440 domain-containing protein</fullName>
    </submittedName>
</protein>
<dbReference type="EMBL" id="SIHO01000001">
    <property type="protein sequence ID" value="TFU06371.1"/>
    <property type="molecule type" value="Genomic_DNA"/>
</dbReference>
<reference evidence="3 4" key="1">
    <citation type="submission" date="2019-02" db="EMBL/GenBank/DDBJ databases">
        <title>Polymorphobacter sp. isolated from the lake at the Tibet of China.</title>
        <authorList>
            <person name="Li A."/>
        </authorList>
    </citation>
    <scope>NUCLEOTIDE SEQUENCE [LARGE SCALE GENOMIC DNA]</scope>
    <source>
        <strain evidence="3 4">DJ1R-1</strain>
    </source>
</reference>
<feature type="domain" description="SnoaL-like" evidence="2">
    <location>
        <begin position="40"/>
        <end position="152"/>
    </location>
</feature>
<dbReference type="OrthoDB" id="1551077at2"/>
<feature type="signal peptide" evidence="1">
    <location>
        <begin position="1"/>
        <end position="21"/>
    </location>
</feature>
<feature type="chain" id="PRO_5021383421" evidence="1">
    <location>
        <begin position="22"/>
        <end position="167"/>
    </location>
</feature>
<dbReference type="Pfam" id="PF13474">
    <property type="entry name" value="SnoaL_3"/>
    <property type="match status" value="1"/>
</dbReference>
<evidence type="ECO:0000313" key="4">
    <source>
        <dbReference type="Proteomes" id="UP000297737"/>
    </source>
</evidence>
<dbReference type="Proteomes" id="UP000297737">
    <property type="component" value="Unassembled WGS sequence"/>
</dbReference>
<evidence type="ECO:0000313" key="3">
    <source>
        <dbReference type="EMBL" id="TFU06371.1"/>
    </source>
</evidence>
<dbReference type="SUPFAM" id="SSF54427">
    <property type="entry name" value="NTF2-like"/>
    <property type="match status" value="1"/>
</dbReference>
<dbReference type="Gene3D" id="3.10.450.50">
    <property type="match status" value="1"/>
</dbReference>
<dbReference type="InterPro" id="IPR037401">
    <property type="entry name" value="SnoaL-like"/>
</dbReference>
<accession>A0A4Y9ERU9</accession>
<dbReference type="InterPro" id="IPR032710">
    <property type="entry name" value="NTF2-like_dom_sf"/>
</dbReference>
<organism evidence="3 4">
    <name type="scientific">Glacieibacterium arshaanense</name>
    <dbReference type="NCBI Taxonomy" id="2511025"/>
    <lineage>
        <taxon>Bacteria</taxon>
        <taxon>Pseudomonadati</taxon>
        <taxon>Pseudomonadota</taxon>
        <taxon>Alphaproteobacteria</taxon>
        <taxon>Sphingomonadales</taxon>
        <taxon>Sphingosinicellaceae</taxon>
        <taxon>Glacieibacterium</taxon>
    </lineage>
</organism>
<name>A0A4Y9ERU9_9SPHN</name>
<keyword evidence="1" id="KW-0732">Signal</keyword>
<evidence type="ECO:0000256" key="1">
    <source>
        <dbReference type="SAM" id="SignalP"/>
    </source>
</evidence>
<gene>
    <name evidence="3" type="ORF">EUV02_05105</name>
</gene>
<proteinExistence type="predicted"/>
<sequence length="167" mass="17881">MRKSFNCVAAVVLSVSTPLLAAPVVDSAGLEAAIDQSHRALHAILNGDPKLYEALFADRDDVTLGNPFGPYAKGKAAVAKTLAGAAAKYRDGEVIAVDRVAVYDDNRLAVIVEVEHDRAKVGTRTDLADFSARVTSAYEYIDGKWLLVHRHADPITSPRPAESVLAK</sequence>